<proteinExistence type="predicted"/>
<evidence type="ECO:0000313" key="6">
    <source>
        <dbReference type="Proteomes" id="UP000272942"/>
    </source>
</evidence>
<accession>A0A182ZZ87</accession>
<dbReference type="PROSITE" id="PS01180">
    <property type="entry name" value="CUB"/>
    <property type="match status" value="1"/>
</dbReference>
<dbReference type="InterPro" id="IPR035914">
    <property type="entry name" value="Sperma_CUB_dom_sf"/>
</dbReference>
<keyword evidence="6" id="KW-1185">Reference proteome</keyword>
<evidence type="ECO:0000313" key="7">
    <source>
        <dbReference type="WBParaSite" id="ECPE_0000002101-mRNA-1"/>
    </source>
</evidence>
<comment type="caution">
    <text evidence="2">Lacks conserved residue(s) required for the propagation of feature annotation.</text>
</comment>
<evidence type="ECO:0000259" key="4">
    <source>
        <dbReference type="PROSITE" id="PS01180"/>
    </source>
</evidence>
<dbReference type="AlphaFoldDB" id="A0A182ZZ87"/>
<feature type="compositionally biased region" description="Polar residues" evidence="3">
    <location>
        <begin position="88"/>
        <end position="98"/>
    </location>
</feature>
<sequence length="121" mass="13457">MDGCRSGTIELRGTEKEEHFPVGRFSSLTDCLITISSTNTEATGITVTQIENELSSSTTGQCTENYFQLANTEQDIPNAEKYCKENQMSTPMQLSQGSKLKIRTPDTNRDPKLKLKFMVIG</sequence>
<dbReference type="Proteomes" id="UP000272942">
    <property type="component" value="Unassembled WGS sequence"/>
</dbReference>
<evidence type="ECO:0000256" key="2">
    <source>
        <dbReference type="PROSITE-ProRule" id="PRU00059"/>
    </source>
</evidence>
<dbReference type="EMBL" id="UZAN01000040">
    <property type="protein sequence ID" value="VDP14155.1"/>
    <property type="molecule type" value="Genomic_DNA"/>
</dbReference>
<dbReference type="InterPro" id="IPR000859">
    <property type="entry name" value="CUB_dom"/>
</dbReference>
<evidence type="ECO:0000313" key="5">
    <source>
        <dbReference type="EMBL" id="VDP14155.1"/>
    </source>
</evidence>
<reference evidence="7" key="1">
    <citation type="submission" date="2016-06" db="UniProtKB">
        <authorList>
            <consortium name="WormBaseParasite"/>
        </authorList>
    </citation>
    <scope>IDENTIFICATION</scope>
</reference>
<gene>
    <name evidence="5" type="ORF">ECPE_LOCUS22</name>
</gene>
<evidence type="ECO:0000256" key="1">
    <source>
        <dbReference type="ARBA" id="ARBA00023157"/>
    </source>
</evidence>
<dbReference type="WBParaSite" id="ECPE_0000002101-mRNA-1">
    <property type="protein sequence ID" value="ECPE_0000002101-mRNA-1"/>
    <property type="gene ID" value="ECPE_0000002101"/>
</dbReference>
<feature type="disulfide bond" evidence="2">
    <location>
        <begin position="4"/>
        <end position="31"/>
    </location>
</feature>
<evidence type="ECO:0000256" key="3">
    <source>
        <dbReference type="SAM" id="MobiDB-lite"/>
    </source>
</evidence>
<protein>
    <submittedName>
        <fullName evidence="7">CUB domain-containing protein</fullName>
    </submittedName>
</protein>
<dbReference type="Gene3D" id="2.60.120.290">
    <property type="entry name" value="Spermadhesin, CUB domain"/>
    <property type="match status" value="1"/>
</dbReference>
<organism evidence="7">
    <name type="scientific">Echinostoma caproni</name>
    <dbReference type="NCBI Taxonomy" id="27848"/>
    <lineage>
        <taxon>Eukaryota</taxon>
        <taxon>Metazoa</taxon>
        <taxon>Spiralia</taxon>
        <taxon>Lophotrochozoa</taxon>
        <taxon>Platyhelminthes</taxon>
        <taxon>Trematoda</taxon>
        <taxon>Digenea</taxon>
        <taxon>Plagiorchiida</taxon>
        <taxon>Echinostomata</taxon>
        <taxon>Echinostomatoidea</taxon>
        <taxon>Echinostomatidae</taxon>
        <taxon>Echinostoma</taxon>
    </lineage>
</organism>
<keyword evidence="1 2" id="KW-1015">Disulfide bond</keyword>
<feature type="region of interest" description="Disordered" evidence="3">
    <location>
        <begin position="88"/>
        <end position="107"/>
    </location>
</feature>
<name>A0A182ZZ87_9TREM</name>
<reference evidence="5 6" key="2">
    <citation type="submission" date="2018-11" db="EMBL/GenBank/DDBJ databases">
        <authorList>
            <consortium name="Pathogen Informatics"/>
        </authorList>
    </citation>
    <scope>NUCLEOTIDE SEQUENCE [LARGE SCALE GENOMIC DNA]</scope>
    <source>
        <strain evidence="5 6">Egypt</strain>
    </source>
</reference>
<feature type="domain" description="CUB" evidence="4">
    <location>
        <begin position="4"/>
        <end position="121"/>
    </location>
</feature>